<evidence type="ECO:0000313" key="2">
    <source>
        <dbReference type="EMBL" id="CAF1011670.1"/>
    </source>
</evidence>
<dbReference type="Proteomes" id="UP000663829">
    <property type="component" value="Unassembled WGS sequence"/>
</dbReference>
<dbReference type="Proteomes" id="UP000682733">
    <property type="component" value="Unassembled WGS sequence"/>
</dbReference>
<evidence type="ECO:0000256" key="1">
    <source>
        <dbReference type="SAM" id="SignalP"/>
    </source>
</evidence>
<dbReference type="EMBL" id="CAJOBA010006704">
    <property type="protein sequence ID" value="CAF3780591.1"/>
    <property type="molecule type" value="Genomic_DNA"/>
</dbReference>
<proteinExistence type="predicted"/>
<feature type="chain" id="PRO_5036227740" evidence="1">
    <location>
        <begin position="22"/>
        <end position="100"/>
    </location>
</feature>
<evidence type="ECO:0000313" key="4">
    <source>
        <dbReference type="EMBL" id="CAF3780591.1"/>
    </source>
</evidence>
<organism evidence="3 6">
    <name type="scientific">Didymodactylos carnosus</name>
    <dbReference type="NCBI Taxonomy" id="1234261"/>
    <lineage>
        <taxon>Eukaryota</taxon>
        <taxon>Metazoa</taxon>
        <taxon>Spiralia</taxon>
        <taxon>Gnathifera</taxon>
        <taxon>Rotifera</taxon>
        <taxon>Eurotatoria</taxon>
        <taxon>Bdelloidea</taxon>
        <taxon>Philodinida</taxon>
        <taxon>Philodinidae</taxon>
        <taxon>Didymodactylos</taxon>
    </lineage>
</organism>
<gene>
    <name evidence="3" type="ORF">GPM918_LOCUS31047</name>
    <name evidence="2" type="ORF">OVA965_LOCUS15073</name>
    <name evidence="5" type="ORF">SRO942_LOCUS31679</name>
    <name evidence="4" type="ORF">TMI583_LOCUS15079</name>
</gene>
<evidence type="ECO:0000313" key="3">
    <source>
        <dbReference type="EMBL" id="CAF1353848.1"/>
    </source>
</evidence>
<evidence type="ECO:0000313" key="5">
    <source>
        <dbReference type="EMBL" id="CAF4226152.1"/>
    </source>
</evidence>
<evidence type="ECO:0000313" key="6">
    <source>
        <dbReference type="Proteomes" id="UP000663829"/>
    </source>
</evidence>
<keyword evidence="6" id="KW-1185">Reference proteome</keyword>
<comment type="caution">
    <text evidence="3">The sequence shown here is derived from an EMBL/GenBank/DDBJ whole genome shotgun (WGS) entry which is preliminary data.</text>
</comment>
<dbReference type="EMBL" id="CAJNOQ010015044">
    <property type="protein sequence ID" value="CAF1353848.1"/>
    <property type="molecule type" value="Genomic_DNA"/>
</dbReference>
<dbReference type="EMBL" id="CAJOBC010065913">
    <property type="protein sequence ID" value="CAF4226152.1"/>
    <property type="molecule type" value="Genomic_DNA"/>
</dbReference>
<dbReference type="Proteomes" id="UP000681722">
    <property type="component" value="Unassembled WGS sequence"/>
</dbReference>
<reference evidence="3" key="1">
    <citation type="submission" date="2021-02" db="EMBL/GenBank/DDBJ databases">
        <authorList>
            <person name="Nowell W R."/>
        </authorList>
    </citation>
    <scope>NUCLEOTIDE SEQUENCE</scope>
</reference>
<accession>A0A815HQR7</accession>
<feature type="signal peptide" evidence="1">
    <location>
        <begin position="1"/>
        <end position="21"/>
    </location>
</feature>
<dbReference type="AlphaFoldDB" id="A0A815HQR7"/>
<dbReference type="EMBL" id="CAJNOK010006695">
    <property type="protein sequence ID" value="CAF1011670.1"/>
    <property type="molecule type" value="Genomic_DNA"/>
</dbReference>
<name>A0A815HQR7_9BILA</name>
<sequence>MHTTFTSLLLVLSCIIATTTGFSHHRVTKRGGPVDFSNLGALMDGTFNFNFQFNCFFPPCPEGVSGLPTFDYAAMQAGIDKWIAEYQQQQQQQGQQQQIL</sequence>
<dbReference type="Proteomes" id="UP000677228">
    <property type="component" value="Unassembled WGS sequence"/>
</dbReference>
<keyword evidence="1" id="KW-0732">Signal</keyword>
<protein>
    <submittedName>
        <fullName evidence="3">Uncharacterized protein</fullName>
    </submittedName>
</protein>